<accession>A0AAD9BDN5</accession>
<dbReference type="AlphaFoldDB" id="A0AAD9BDN5"/>
<keyword evidence="3" id="KW-1185">Reference proteome</keyword>
<protein>
    <submittedName>
        <fullName evidence="2">Adhesion G-protein coupled receptor G2</fullName>
    </submittedName>
</protein>
<evidence type="ECO:0000313" key="3">
    <source>
        <dbReference type="Proteomes" id="UP001228049"/>
    </source>
</evidence>
<sequence>MEDKKRKKDDKRKREASQKVTEQKNKVPDLTKPAVVQSPATQSRSASPSPGPAPLPPHPQPPPWALAALPPRHRAATMPSAWRWPTDSPPPTPFLPPPLAAPALLETAAARVAEAELQRLNSSSKRATCREKCRRDFAASRTIKCY</sequence>
<organism evidence="2 3">
    <name type="scientific">Dissostichus eleginoides</name>
    <name type="common">Patagonian toothfish</name>
    <name type="synonym">Dissostichus amissus</name>
    <dbReference type="NCBI Taxonomy" id="100907"/>
    <lineage>
        <taxon>Eukaryota</taxon>
        <taxon>Metazoa</taxon>
        <taxon>Chordata</taxon>
        <taxon>Craniata</taxon>
        <taxon>Vertebrata</taxon>
        <taxon>Euteleostomi</taxon>
        <taxon>Actinopterygii</taxon>
        <taxon>Neopterygii</taxon>
        <taxon>Teleostei</taxon>
        <taxon>Neoteleostei</taxon>
        <taxon>Acanthomorphata</taxon>
        <taxon>Eupercaria</taxon>
        <taxon>Perciformes</taxon>
        <taxon>Notothenioidei</taxon>
        <taxon>Nototheniidae</taxon>
        <taxon>Dissostichus</taxon>
    </lineage>
</organism>
<dbReference type="EMBL" id="JASDAP010000024">
    <property type="protein sequence ID" value="KAK1881925.1"/>
    <property type="molecule type" value="Genomic_DNA"/>
</dbReference>
<feature type="compositionally biased region" description="Basic residues" evidence="1">
    <location>
        <begin position="1"/>
        <end position="11"/>
    </location>
</feature>
<gene>
    <name evidence="2" type="ORF">KUDE01_025088</name>
</gene>
<name>A0AAD9BDN5_DISEL</name>
<reference evidence="2" key="1">
    <citation type="submission" date="2023-04" db="EMBL/GenBank/DDBJ databases">
        <title>Chromosome-level genome of Chaenocephalus aceratus.</title>
        <authorList>
            <person name="Park H."/>
        </authorList>
    </citation>
    <scope>NUCLEOTIDE SEQUENCE</scope>
    <source>
        <strain evidence="2">DE</strain>
        <tissue evidence="2">Muscle</tissue>
    </source>
</reference>
<feature type="compositionally biased region" description="Basic and acidic residues" evidence="1">
    <location>
        <begin position="12"/>
        <end position="29"/>
    </location>
</feature>
<keyword evidence="2" id="KW-0675">Receptor</keyword>
<feature type="region of interest" description="Disordered" evidence="1">
    <location>
        <begin position="1"/>
        <end position="99"/>
    </location>
</feature>
<feature type="compositionally biased region" description="Pro residues" evidence="1">
    <location>
        <begin position="49"/>
        <end position="64"/>
    </location>
</feature>
<proteinExistence type="predicted"/>
<feature type="compositionally biased region" description="Pro residues" evidence="1">
    <location>
        <begin position="87"/>
        <end position="99"/>
    </location>
</feature>
<dbReference type="Proteomes" id="UP001228049">
    <property type="component" value="Unassembled WGS sequence"/>
</dbReference>
<evidence type="ECO:0000256" key="1">
    <source>
        <dbReference type="SAM" id="MobiDB-lite"/>
    </source>
</evidence>
<evidence type="ECO:0000313" key="2">
    <source>
        <dbReference type="EMBL" id="KAK1881925.1"/>
    </source>
</evidence>
<comment type="caution">
    <text evidence="2">The sequence shown here is derived from an EMBL/GenBank/DDBJ whole genome shotgun (WGS) entry which is preliminary data.</text>
</comment>